<protein>
    <submittedName>
        <fullName evidence="2">Uncharacterized protein</fullName>
    </submittedName>
</protein>
<name>A0A6A6G7K7_9PEZI</name>
<feature type="region of interest" description="Disordered" evidence="1">
    <location>
        <begin position="28"/>
        <end position="57"/>
    </location>
</feature>
<dbReference type="AlphaFoldDB" id="A0A6A6G7K7"/>
<dbReference type="Proteomes" id="UP000799538">
    <property type="component" value="Unassembled WGS sequence"/>
</dbReference>
<proteinExistence type="predicted"/>
<feature type="compositionally biased region" description="Basic and acidic residues" evidence="1">
    <location>
        <begin position="28"/>
        <end position="54"/>
    </location>
</feature>
<evidence type="ECO:0000256" key="1">
    <source>
        <dbReference type="SAM" id="MobiDB-lite"/>
    </source>
</evidence>
<dbReference type="InterPro" id="IPR000048">
    <property type="entry name" value="IQ_motif_EF-hand-BS"/>
</dbReference>
<evidence type="ECO:0000313" key="2">
    <source>
        <dbReference type="EMBL" id="KAF2221746.1"/>
    </source>
</evidence>
<dbReference type="Pfam" id="PF00612">
    <property type="entry name" value="IQ"/>
    <property type="match status" value="1"/>
</dbReference>
<reference evidence="3" key="1">
    <citation type="journal article" date="2020" name="Stud. Mycol.">
        <title>101 Dothideomycetes genomes: A test case for predicting lifestyles and emergence of pathogens.</title>
        <authorList>
            <person name="Haridas S."/>
            <person name="Albert R."/>
            <person name="Binder M."/>
            <person name="Bloem J."/>
            <person name="LaButti K."/>
            <person name="Salamov A."/>
            <person name="Andreopoulos B."/>
            <person name="Baker S."/>
            <person name="Barry K."/>
            <person name="Bills G."/>
            <person name="Bluhm B."/>
            <person name="Cannon C."/>
            <person name="Castanera R."/>
            <person name="Culley D."/>
            <person name="Daum C."/>
            <person name="Ezra D."/>
            <person name="Gonzalez J."/>
            <person name="Henrissat B."/>
            <person name="Kuo A."/>
            <person name="Liang C."/>
            <person name="Lipzen A."/>
            <person name="Lutzoni F."/>
            <person name="Magnuson J."/>
            <person name="Mondo S."/>
            <person name="Nolan M."/>
            <person name="Ohm R."/>
            <person name="Pangilinan J."/>
            <person name="Park H.-J."/>
            <person name="Ramirez L."/>
            <person name="Alfaro M."/>
            <person name="Sun H."/>
            <person name="Tritt A."/>
            <person name="Yoshinaga Y."/>
            <person name="Zwiers L.-H."/>
            <person name="Turgeon B."/>
            <person name="Goodwin S."/>
            <person name="Spatafora J."/>
            <person name="Crous P."/>
            <person name="Grigoriev I."/>
        </authorList>
    </citation>
    <scope>NUCLEOTIDE SEQUENCE [LARGE SCALE GENOMIC DNA]</scope>
    <source>
        <strain evidence="3">CECT 20119</strain>
    </source>
</reference>
<gene>
    <name evidence="2" type="ORF">BDZ85DRAFT_133021</name>
</gene>
<dbReference type="PROSITE" id="PS50096">
    <property type="entry name" value="IQ"/>
    <property type="match status" value="1"/>
</dbReference>
<accession>A0A6A6G7K7</accession>
<dbReference type="SMART" id="SM00015">
    <property type="entry name" value="IQ"/>
    <property type="match status" value="1"/>
</dbReference>
<evidence type="ECO:0000313" key="3">
    <source>
        <dbReference type="Proteomes" id="UP000799538"/>
    </source>
</evidence>
<dbReference type="EMBL" id="ML992509">
    <property type="protein sequence ID" value="KAF2221746.1"/>
    <property type="molecule type" value="Genomic_DNA"/>
</dbReference>
<keyword evidence="3" id="KW-1185">Reference proteome</keyword>
<dbReference type="OrthoDB" id="7344096at2759"/>
<sequence length="104" mass="12025">MDHYTLPSPERLREIAARQEEAEKQILERRRAERSTDHGAEGSEEAKSRNEQGDAARLIQRNYRGYKARREMRGHGLSPGVRWQEAVKTGTYDFPRALSGRTRS</sequence>
<organism evidence="2 3">
    <name type="scientific">Elsinoe ampelina</name>
    <dbReference type="NCBI Taxonomy" id="302913"/>
    <lineage>
        <taxon>Eukaryota</taxon>
        <taxon>Fungi</taxon>
        <taxon>Dikarya</taxon>
        <taxon>Ascomycota</taxon>
        <taxon>Pezizomycotina</taxon>
        <taxon>Dothideomycetes</taxon>
        <taxon>Dothideomycetidae</taxon>
        <taxon>Myriangiales</taxon>
        <taxon>Elsinoaceae</taxon>
        <taxon>Elsinoe</taxon>
    </lineage>
</organism>